<dbReference type="GO" id="GO:0003756">
    <property type="term" value="F:protein disulfide isomerase activity"/>
    <property type="evidence" value="ECO:0007669"/>
    <property type="project" value="InterPro"/>
</dbReference>
<keyword evidence="6" id="KW-1133">Transmembrane helix</keyword>
<dbReference type="Pfam" id="PF00085">
    <property type="entry name" value="Thioredoxin"/>
    <property type="match status" value="2"/>
</dbReference>
<evidence type="ECO:0000256" key="2">
    <source>
        <dbReference type="ARBA" id="ARBA00022729"/>
    </source>
</evidence>
<name>F0WZU1_9STRA</name>
<dbReference type="GO" id="GO:0006457">
    <property type="term" value="P:protein folding"/>
    <property type="evidence" value="ECO:0007669"/>
    <property type="project" value="TreeGrafter"/>
</dbReference>
<dbReference type="GO" id="GO:0005783">
    <property type="term" value="C:endoplasmic reticulum"/>
    <property type="evidence" value="ECO:0007669"/>
    <property type="project" value="TreeGrafter"/>
</dbReference>
<feature type="domain" description="Thioredoxin" evidence="8">
    <location>
        <begin position="18"/>
        <end position="130"/>
    </location>
</feature>
<dbReference type="CDD" id="cd02961">
    <property type="entry name" value="PDI_a_family"/>
    <property type="match status" value="1"/>
</dbReference>
<dbReference type="InterPro" id="IPR036249">
    <property type="entry name" value="Thioredoxin-like_sf"/>
</dbReference>
<feature type="domain" description="Thioredoxin" evidence="8">
    <location>
        <begin position="146"/>
        <end position="269"/>
    </location>
</feature>
<dbReference type="InterPro" id="IPR051063">
    <property type="entry name" value="PDI"/>
</dbReference>
<dbReference type="NCBIfam" id="TIGR01126">
    <property type="entry name" value="pdi_dom"/>
    <property type="match status" value="1"/>
</dbReference>
<gene>
    <name evidence="9" type="primary">AlNc14C442G11682</name>
    <name evidence="9" type="ORF">ALNC14_131620</name>
</gene>
<sequence>MERRLFLLSTALCFLTSLQSNAEASVVDLTSKTFDNEIQTGVWFVKFYAPWCRHCEKLKETINILSVDSRLADSNVRVGKVDCIAERQICERFGVQSYPTLKVIDEGRFYDYSGNREVDSMLEFVKSGYMKGEAENLLSYAEFVERREKLVAEQEEAERSSSVVSITSSTFDDLVKKDKKSWIIKFYAPWCGHCRRLAPTWNRLSQVLRERNGNARVGKVDCTVHRRVCSRFGVNGYPTLFFVSDGQIYKYQGPRNVNALVEFISTGHKAATPVGPIPDETLFSSVVDTMIEWATEHTVMAIFSGILMIAIFVAILVALLDFCLSDDEYSKLKKQPGTDAAHLSSGESVNKPKAE</sequence>
<reference evidence="9" key="1">
    <citation type="journal article" date="2011" name="PLoS Biol.">
        <title>Gene gain and loss during evolution of obligate parasitism in the white rust pathogen of Arabidopsis thaliana.</title>
        <authorList>
            <person name="Kemen E."/>
            <person name="Gardiner A."/>
            <person name="Schultz-Larsen T."/>
            <person name="Kemen A.C."/>
            <person name="Balmuth A.L."/>
            <person name="Robert-Seilaniantz A."/>
            <person name="Bailey K."/>
            <person name="Holub E."/>
            <person name="Studholme D.J."/>
            <person name="Maclean D."/>
            <person name="Jones J.D."/>
        </authorList>
    </citation>
    <scope>NUCLEOTIDE SEQUENCE</scope>
</reference>
<keyword evidence="2 7" id="KW-0732">Signal</keyword>
<dbReference type="PRINTS" id="PR00421">
    <property type="entry name" value="THIOREDOXIN"/>
</dbReference>
<evidence type="ECO:0000259" key="8">
    <source>
        <dbReference type="PROSITE" id="PS51352"/>
    </source>
</evidence>
<evidence type="ECO:0000256" key="7">
    <source>
        <dbReference type="SAM" id="SignalP"/>
    </source>
</evidence>
<evidence type="ECO:0000256" key="3">
    <source>
        <dbReference type="ARBA" id="ARBA00022737"/>
    </source>
</evidence>
<keyword evidence="6" id="KW-0812">Transmembrane</keyword>
<evidence type="ECO:0000256" key="6">
    <source>
        <dbReference type="SAM" id="Phobius"/>
    </source>
</evidence>
<dbReference type="PANTHER" id="PTHR45672">
    <property type="entry name" value="PROTEIN DISULFIDE-ISOMERASE C17H9.14C-RELATED"/>
    <property type="match status" value="1"/>
</dbReference>
<evidence type="ECO:0000256" key="5">
    <source>
        <dbReference type="SAM" id="MobiDB-lite"/>
    </source>
</evidence>
<evidence type="ECO:0000256" key="1">
    <source>
        <dbReference type="ARBA" id="ARBA00006347"/>
    </source>
</evidence>
<dbReference type="PANTHER" id="PTHR45672:SF11">
    <property type="entry name" value="PROTEIN DISULFIDE-ISOMERASE C17H9.14C"/>
    <property type="match status" value="1"/>
</dbReference>
<evidence type="ECO:0000313" key="9">
    <source>
        <dbReference type="EMBL" id="CCA27018.1"/>
    </source>
</evidence>
<dbReference type="Gene3D" id="3.40.30.10">
    <property type="entry name" value="Glutaredoxin"/>
    <property type="match status" value="2"/>
</dbReference>
<protein>
    <submittedName>
        <fullName evidence="9">Thioredoxinlike protein putative</fullName>
    </submittedName>
</protein>
<keyword evidence="6" id="KW-0472">Membrane</keyword>
<dbReference type="HOGENOM" id="CLU_736690_0_0_1"/>
<feature type="chain" id="PRO_5003259669" evidence="7">
    <location>
        <begin position="25"/>
        <end position="355"/>
    </location>
</feature>
<dbReference type="InterPro" id="IPR017937">
    <property type="entry name" value="Thioredoxin_CS"/>
</dbReference>
<keyword evidence="3" id="KW-0677">Repeat</keyword>
<dbReference type="InterPro" id="IPR013766">
    <property type="entry name" value="Thioredoxin_domain"/>
</dbReference>
<dbReference type="EMBL" id="FR824485">
    <property type="protein sequence ID" value="CCA27018.1"/>
    <property type="molecule type" value="Genomic_DNA"/>
</dbReference>
<proteinExistence type="inferred from homology"/>
<dbReference type="AlphaFoldDB" id="F0WZU1"/>
<comment type="similarity">
    <text evidence="1 4">Belongs to the protein disulfide isomerase family.</text>
</comment>
<reference evidence="9" key="2">
    <citation type="submission" date="2011-02" db="EMBL/GenBank/DDBJ databases">
        <authorList>
            <person name="MacLean D."/>
        </authorList>
    </citation>
    <scope>NUCLEOTIDE SEQUENCE</scope>
</reference>
<organism evidence="9">
    <name type="scientific">Albugo laibachii Nc14</name>
    <dbReference type="NCBI Taxonomy" id="890382"/>
    <lineage>
        <taxon>Eukaryota</taxon>
        <taxon>Sar</taxon>
        <taxon>Stramenopiles</taxon>
        <taxon>Oomycota</taxon>
        <taxon>Peronosporomycetes</taxon>
        <taxon>Albuginales</taxon>
        <taxon>Albuginaceae</taxon>
        <taxon>Albugo</taxon>
    </lineage>
</organism>
<evidence type="ECO:0000256" key="4">
    <source>
        <dbReference type="RuleBase" id="RU004208"/>
    </source>
</evidence>
<dbReference type="PROSITE" id="PS00194">
    <property type="entry name" value="THIOREDOXIN_1"/>
    <property type="match status" value="1"/>
</dbReference>
<accession>F0WZU1</accession>
<dbReference type="InterPro" id="IPR005788">
    <property type="entry name" value="PDI_thioredoxin-like_dom"/>
</dbReference>
<feature type="transmembrane region" description="Helical" evidence="6">
    <location>
        <begin position="299"/>
        <end position="324"/>
    </location>
</feature>
<dbReference type="PROSITE" id="PS51352">
    <property type="entry name" value="THIOREDOXIN_2"/>
    <property type="match status" value="2"/>
</dbReference>
<dbReference type="SUPFAM" id="SSF52833">
    <property type="entry name" value="Thioredoxin-like"/>
    <property type="match status" value="2"/>
</dbReference>
<feature type="signal peptide" evidence="7">
    <location>
        <begin position="1"/>
        <end position="24"/>
    </location>
</feature>
<feature type="region of interest" description="Disordered" evidence="5">
    <location>
        <begin position="336"/>
        <end position="355"/>
    </location>
</feature>